<keyword evidence="1" id="KW-0732">Signal</keyword>
<feature type="signal peptide" evidence="1">
    <location>
        <begin position="1"/>
        <end position="31"/>
    </location>
</feature>
<dbReference type="InterPro" id="IPR002563">
    <property type="entry name" value="Flavin_Rdtase-like_dom"/>
</dbReference>
<keyword evidence="4" id="KW-1185">Reference proteome</keyword>
<protein>
    <submittedName>
        <fullName evidence="3">Flavin reductase like domain</fullName>
    </submittedName>
</protein>
<sequence>MRAPTSRRQAAVVARLLSSLLFLWLPLSSFALKPPQITIGTSTTTPPLLDVPTYSMATCNADDGKTTNMQILTYATPVCIRPERVWSLGLYKETLSYENFCRTRSCVLQLLTEQHAPLVKLLGGSSGKNVDKQSECEKLGFVWGKLAGDGSGPMVLPGCAFYLKLTAVGEIVDCGGHCAVLCKVEEMLTDSDEGYLSTARLRELGIITEQGRVAE</sequence>
<dbReference type="OrthoDB" id="507659at2759"/>
<organism evidence="3 4">
    <name type="scientific">Seminavis robusta</name>
    <dbReference type="NCBI Taxonomy" id="568900"/>
    <lineage>
        <taxon>Eukaryota</taxon>
        <taxon>Sar</taxon>
        <taxon>Stramenopiles</taxon>
        <taxon>Ochrophyta</taxon>
        <taxon>Bacillariophyta</taxon>
        <taxon>Bacillariophyceae</taxon>
        <taxon>Bacillariophycidae</taxon>
        <taxon>Naviculales</taxon>
        <taxon>Naviculaceae</taxon>
        <taxon>Seminavis</taxon>
    </lineage>
</organism>
<evidence type="ECO:0000256" key="1">
    <source>
        <dbReference type="SAM" id="SignalP"/>
    </source>
</evidence>
<dbReference type="SUPFAM" id="SSF50475">
    <property type="entry name" value="FMN-binding split barrel"/>
    <property type="match status" value="1"/>
</dbReference>
<gene>
    <name evidence="3" type="ORF">SEMRO_1303_G261030.1</name>
</gene>
<proteinExistence type="predicted"/>
<dbReference type="InterPro" id="IPR012349">
    <property type="entry name" value="Split_barrel_FMN-bd"/>
</dbReference>
<feature type="chain" id="PRO_5040202716" evidence="1">
    <location>
        <begin position="32"/>
        <end position="215"/>
    </location>
</feature>
<dbReference type="Gene3D" id="2.30.110.10">
    <property type="entry name" value="Electron Transport, Fmn-binding Protein, Chain A"/>
    <property type="match status" value="1"/>
</dbReference>
<name>A0A9N8HRR9_9STRA</name>
<evidence type="ECO:0000259" key="2">
    <source>
        <dbReference type="Pfam" id="PF01613"/>
    </source>
</evidence>
<comment type="caution">
    <text evidence="3">The sequence shown here is derived from an EMBL/GenBank/DDBJ whole genome shotgun (WGS) entry which is preliminary data.</text>
</comment>
<accession>A0A9N8HRR9</accession>
<evidence type="ECO:0000313" key="4">
    <source>
        <dbReference type="Proteomes" id="UP001153069"/>
    </source>
</evidence>
<feature type="domain" description="Flavin reductase like" evidence="2">
    <location>
        <begin position="62"/>
        <end position="193"/>
    </location>
</feature>
<reference evidence="3" key="1">
    <citation type="submission" date="2020-06" db="EMBL/GenBank/DDBJ databases">
        <authorList>
            <consortium name="Plant Systems Biology data submission"/>
        </authorList>
    </citation>
    <scope>NUCLEOTIDE SEQUENCE</scope>
    <source>
        <strain evidence="3">D6</strain>
    </source>
</reference>
<dbReference type="AlphaFoldDB" id="A0A9N8HRR9"/>
<dbReference type="Pfam" id="PF01613">
    <property type="entry name" value="Flavin_Reduct"/>
    <property type="match status" value="1"/>
</dbReference>
<dbReference type="GO" id="GO:0010181">
    <property type="term" value="F:FMN binding"/>
    <property type="evidence" value="ECO:0007669"/>
    <property type="project" value="InterPro"/>
</dbReference>
<evidence type="ECO:0000313" key="3">
    <source>
        <dbReference type="EMBL" id="CAB9522445.1"/>
    </source>
</evidence>
<dbReference type="EMBL" id="CAICTM010001301">
    <property type="protein sequence ID" value="CAB9522445.1"/>
    <property type="molecule type" value="Genomic_DNA"/>
</dbReference>
<dbReference type="Proteomes" id="UP001153069">
    <property type="component" value="Unassembled WGS sequence"/>
</dbReference>